<sequence length="378" mass="43290">MSIIIISVSGVLHISASEKSVQGQFLPDDTVYNEIIAQYASDMNTQALELVAKFPDINAISQAARKYISGYGNIKRGSKKLLLVINKNIITNFINPLIGGLHGKMQLSTATKNSLLTSITLLEDSYKLDVTDLSELMLHTSFVPEEFIALLLDDQIFINFMKQRKLTLIQQKLLLLFMYHSYISLKYNSQKCVFESILSFGQGDEKIIITQKQLNVMMARLFQVSGLPDFGFNNNPLLFYAIDTVNTDLFEILMQNGASLDAKRYLLPDKLGQNIIDILYNRFVGQYRQVFKVINLYDDKINGSNLSFAEFTILSLILKKITAYQRMLKMIESKNNMWFQAHIVKYANFQNKLQEIINIILKIKDEYFSNAMGKFLWI</sequence>
<gene>
    <name evidence="1" type="ORF">J120_04045</name>
</gene>
<accession>A0A0D2GNV7</accession>
<proteinExistence type="predicted"/>
<keyword evidence="2" id="KW-1185">Reference proteome</keyword>
<dbReference type="Proteomes" id="UP000032214">
    <property type="component" value="Unassembled WGS sequence"/>
</dbReference>
<dbReference type="EMBL" id="ARQD01000003">
    <property type="protein sequence ID" value="KIX85079.1"/>
    <property type="molecule type" value="Genomic_DNA"/>
</dbReference>
<reference evidence="1 2" key="1">
    <citation type="journal article" date="2013" name="Proc. Natl. Acad. Sci. U.S.A.">
        <title>Candidate phylum TM6 genome recovered from a hospital sink biofilm provides genomic insights into this uncultivated phylum.</title>
        <authorList>
            <person name="McLean J.S."/>
            <person name="Lombardo M.J."/>
            <person name="Badger J.H."/>
            <person name="Edlund A."/>
            <person name="Novotny M."/>
            <person name="Yee-Greenbaum J."/>
            <person name="Vyahhi N."/>
            <person name="Hall A.P."/>
            <person name="Yang Y."/>
            <person name="Dupont C.L."/>
            <person name="Ziegler M.G."/>
            <person name="Chitsaz H."/>
            <person name="Allen A.E."/>
            <person name="Yooseph S."/>
            <person name="Tesler G."/>
            <person name="Pevzner P.A."/>
            <person name="Friedman R.M."/>
            <person name="Nealson K.H."/>
            <person name="Venter J.C."/>
            <person name="Lasken R.S."/>
        </authorList>
    </citation>
    <scope>NUCLEOTIDE SEQUENCE [LARGE SCALE GENOMIC DNA]</scope>
    <source>
        <strain evidence="1 2">TM6SC1</strain>
    </source>
</reference>
<organism evidence="1 2">
    <name type="scientific">candidate division TM6 bacterium JCVI TM6SC1</name>
    <dbReference type="NCBI Taxonomy" id="1306947"/>
    <lineage>
        <taxon>Bacteria</taxon>
        <taxon>Candidatus Babelota</taxon>
        <taxon>Vermiphilus</taxon>
    </lineage>
</organism>
<dbReference type="AlphaFoldDB" id="A0A0D2GNV7"/>
<evidence type="ECO:0000313" key="2">
    <source>
        <dbReference type="Proteomes" id="UP000032214"/>
    </source>
</evidence>
<name>A0A0D2GNV7_9BACT</name>
<protein>
    <submittedName>
        <fullName evidence="1">Uncharacterized protein</fullName>
    </submittedName>
</protein>
<comment type="caution">
    <text evidence="1">The sequence shown here is derived from an EMBL/GenBank/DDBJ whole genome shotgun (WGS) entry which is preliminary data.</text>
</comment>
<evidence type="ECO:0000313" key="1">
    <source>
        <dbReference type="EMBL" id="KIX85079.1"/>
    </source>
</evidence>